<keyword evidence="4 11" id="KW-0808">Transferase</keyword>
<evidence type="ECO:0000256" key="7">
    <source>
        <dbReference type="ARBA" id="ARBA00022777"/>
    </source>
</evidence>
<dbReference type="GO" id="GO:0005524">
    <property type="term" value="F:ATP binding"/>
    <property type="evidence" value="ECO:0007669"/>
    <property type="project" value="UniProtKB-UniRule"/>
</dbReference>
<dbReference type="GO" id="GO:0006227">
    <property type="term" value="P:dUDP biosynthetic process"/>
    <property type="evidence" value="ECO:0007669"/>
    <property type="project" value="TreeGrafter"/>
</dbReference>
<feature type="binding site" evidence="11">
    <location>
        <begin position="31"/>
        <end position="38"/>
    </location>
    <ligand>
        <name>ATP</name>
        <dbReference type="ChEBI" id="CHEBI:30616"/>
    </ligand>
</feature>
<evidence type="ECO:0000256" key="5">
    <source>
        <dbReference type="ARBA" id="ARBA00022727"/>
    </source>
</evidence>
<keyword evidence="7 11" id="KW-0418">Kinase</keyword>
<dbReference type="Pfam" id="PF02223">
    <property type="entry name" value="Thymidylate_kin"/>
    <property type="match status" value="1"/>
</dbReference>
<proteinExistence type="inferred from homology"/>
<dbReference type="RefSeq" id="WP_119531224.1">
    <property type="nucleotide sequence ID" value="NZ_JBHSSP010000006.1"/>
</dbReference>
<keyword evidence="8 11" id="KW-0067">ATP-binding</keyword>
<evidence type="ECO:0000256" key="6">
    <source>
        <dbReference type="ARBA" id="ARBA00022741"/>
    </source>
</evidence>
<dbReference type="PROSITE" id="PS01331">
    <property type="entry name" value="THYMIDYLATE_KINASE"/>
    <property type="match status" value="1"/>
</dbReference>
<name>A0A3A1YNJ3_9GAMM</name>
<protein>
    <recommendedName>
        <fullName evidence="3 11">Thymidylate kinase</fullName>
        <ecNumber evidence="2 11">2.7.4.9</ecNumber>
    </recommendedName>
    <alternativeName>
        <fullName evidence="9 11">dTMP kinase</fullName>
    </alternativeName>
</protein>
<dbReference type="OrthoDB" id="9774907at2"/>
<evidence type="ECO:0000256" key="9">
    <source>
        <dbReference type="ARBA" id="ARBA00029962"/>
    </source>
</evidence>
<evidence type="ECO:0000256" key="10">
    <source>
        <dbReference type="ARBA" id="ARBA00048743"/>
    </source>
</evidence>
<dbReference type="PANTHER" id="PTHR10344">
    <property type="entry name" value="THYMIDYLATE KINASE"/>
    <property type="match status" value="1"/>
</dbReference>
<dbReference type="SUPFAM" id="SSF52540">
    <property type="entry name" value="P-loop containing nucleoside triphosphate hydrolases"/>
    <property type="match status" value="1"/>
</dbReference>
<dbReference type="InterPro" id="IPR018094">
    <property type="entry name" value="Thymidylate_kinase"/>
</dbReference>
<evidence type="ECO:0000256" key="1">
    <source>
        <dbReference type="ARBA" id="ARBA00009776"/>
    </source>
</evidence>
<dbReference type="CDD" id="cd01672">
    <property type="entry name" value="TMPK"/>
    <property type="match status" value="1"/>
</dbReference>
<dbReference type="Proteomes" id="UP000265916">
    <property type="component" value="Unassembled WGS sequence"/>
</dbReference>
<dbReference type="GO" id="GO:0004798">
    <property type="term" value="F:dTMP kinase activity"/>
    <property type="evidence" value="ECO:0007669"/>
    <property type="project" value="UniProtKB-UniRule"/>
</dbReference>
<feature type="domain" description="Thymidylate kinase-like" evidence="12">
    <location>
        <begin position="29"/>
        <end position="187"/>
    </location>
</feature>
<keyword evidence="5 11" id="KW-0545">Nucleotide biosynthesis</keyword>
<evidence type="ECO:0000256" key="4">
    <source>
        <dbReference type="ARBA" id="ARBA00022679"/>
    </source>
</evidence>
<evidence type="ECO:0000256" key="3">
    <source>
        <dbReference type="ARBA" id="ARBA00017144"/>
    </source>
</evidence>
<comment type="catalytic activity">
    <reaction evidence="10 11">
        <text>dTMP + ATP = dTDP + ADP</text>
        <dbReference type="Rhea" id="RHEA:13517"/>
        <dbReference type="ChEBI" id="CHEBI:30616"/>
        <dbReference type="ChEBI" id="CHEBI:58369"/>
        <dbReference type="ChEBI" id="CHEBI:63528"/>
        <dbReference type="ChEBI" id="CHEBI:456216"/>
        <dbReference type="EC" id="2.7.4.9"/>
    </reaction>
</comment>
<dbReference type="GO" id="GO:0006235">
    <property type="term" value="P:dTTP biosynthetic process"/>
    <property type="evidence" value="ECO:0007669"/>
    <property type="project" value="UniProtKB-UniRule"/>
</dbReference>
<dbReference type="InterPro" id="IPR039430">
    <property type="entry name" value="Thymidylate_kin-like_dom"/>
</dbReference>
<evidence type="ECO:0000313" key="14">
    <source>
        <dbReference type="Proteomes" id="UP000265916"/>
    </source>
</evidence>
<dbReference type="AlphaFoldDB" id="A0A3A1YNJ3"/>
<sequence>MPEFNLTDAQVQAYLDTFAQKYASTYFVFEGLDGSGKTTLQQWLAQNLTDCLCVREPGSTKFSEQIREILLTSEFKLNSLTELFLFMASRTELLHQRIIPALENNQIVLSDRSYISSFAYQAYPGNISVDYFNQTITQIYQSRQIDVLVYFDIPYQVGLQRSASVRDQDNMEAKGNEFYERTARGYALYLEDFISKSDLVELDVSPLSQQAIKVYQHQTTKQYLVNIDAQLSITHIRFAFLEVMAALPFMR</sequence>
<comment type="similarity">
    <text evidence="1 11">Belongs to the thymidylate kinase family.</text>
</comment>
<accession>A0A3A1YNJ3</accession>
<dbReference type="Gene3D" id="3.40.50.300">
    <property type="entry name" value="P-loop containing nucleotide triphosphate hydrolases"/>
    <property type="match status" value="1"/>
</dbReference>
<dbReference type="NCBIfam" id="TIGR00041">
    <property type="entry name" value="DTMP_kinase"/>
    <property type="match status" value="1"/>
</dbReference>
<evidence type="ECO:0000256" key="8">
    <source>
        <dbReference type="ARBA" id="ARBA00022840"/>
    </source>
</evidence>
<dbReference type="EMBL" id="NRJG01000063">
    <property type="protein sequence ID" value="RIY38540.1"/>
    <property type="molecule type" value="Genomic_DNA"/>
</dbReference>
<dbReference type="InterPro" id="IPR018095">
    <property type="entry name" value="Thymidylate_kin_CS"/>
</dbReference>
<evidence type="ECO:0000259" key="12">
    <source>
        <dbReference type="Pfam" id="PF02223"/>
    </source>
</evidence>
<organism evidence="13 14">
    <name type="scientific">Psittacicella hinzii</name>
    <dbReference type="NCBI Taxonomy" id="2028575"/>
    <lineage>
        <taxon>Bacteria</taxon>
        <taxon>Pseudomonadati</taxon>
        <taxon>Pseudomonadota</taxon>
        <taxon>Gammaproteobacteria</taxon>
        <taxon>Pasteurellales</taxon>
        <taxon>Psittacicellaceae</taxon>
        <taxon>Psittacicella</taxon>
    </lineage>
</organism>
<evidence type="ECO:0000256" key="2">
    <source>
        <dbReference type="ARBA" id="ARBA00012980"/>
    </source>
</evidence>
<dbReference type="InterPro" id="IPR027417">
    <property type="entry name" value="P-loop_NTPase"/>
</dbReference>
<dbReference type="HAMAP" id="MF_00165">
    <property type="entry name" value="Thymidylate_kinase"/>
    <property type="match status" value="1"/>
</dbReference>
<dbReference type="EC" id="2.7.4.9" evidence="2 11"/>
<dbReference type="PANTHER" id="PTHR10344:SF4">
    <property type="entry name" value="UMP-CMP KINASE 2, MITOCHONDRIAL"/>
    <property type="match status" value="1"/>
</dbReference>
<keyword evidence="6 11" id="KW-0547">Nucleotide-binding</keyword>
<reference evidence="13 14" key="1">
    <citation type="submission" date="2017-08" db="EMBL/GenBank/DDBJ databases">
        <title>Reclassification of Bisgaard taxon 37 and 44.</title>
        <authorList>
            <person name="Christensen H."/>
        </authorList>
    </citation>
    <scope>NUCLEOTIDE SEQUENCE [LARGE SCALE GENOMIC DNA]</scope>
    <source>
        <strain evidence="13 14">111</strain>
    </source>
</reference>
<gene>
    <name evidence="11 13" type="primary">tmk</name>
    <name evidence="13" type="ORF">CKF58_04035</name>
</gene>
<evidence type="ECO:0000256" key="11">
    <source>
        <dbReference type="HAMAP-Rule" id="MF_00165"/>
    </source>
</evidence>
<dbReference type="GO" id="GO:0006233">
    <property type="term" value="P:dTDP biosynthetic process"/>
    <property type="evidence" value="ECO:0007669"/>
    <property type="project" value="InterPro"/>
</dbReference>
<comment type="caution">
    <text evidence="13">The sequence shown here is derived from an EMBL/GenBank/DDBJ whole genome shotgun (WGS) entry which is preliminary data.</text>
</comment>
<comment type="function">
    <text evidence="11">Phosphorylation of dTMP to form dTDP in both de novo and salvage pathways of dTTP synthesis.</text>
</comment>
<keyword evidence="14" id="KW-1185">Reference proteome</keyword>
<evidence type="ECO:0000313" key="13">
    <source>
        <dbReference type="EMBL" id="RIY38540.1"/>
    </source>
</evidence>
<dbReference type="GO" id="GO:0005829">
    <property type="term" value="C:cytosol"/>
    <property type="evidence" value="ECO:0007669"/>
    <property type="project" value="TreeGrafter"/>
</dbReference>